<dbReference type="SUPFAM" id="SSF53474">
    <property type="entry name" value="alpha/beta-Hydrolases"/>
    <property type="match status" value="1"/>
</dbReference>
<dbReference type="STRING" id="572480.Arnit_1345"/>
<evidence type="ECO:0000313" key="4">
    <source>
        <dbReference type="Proteomes" id="UP000000939"/>
    </source>
</evidence>
<dbReference type="InterPro" id="IPR029058">
    <property type="entry name" value="AB_hydrolase_fold"/>
</dbReference>
<organism evidence="3 4">
    <name type="scientific">Arcobacter nitrofigilis (strain ATCC 33309 / DSM 7299 / CCUG 15893 / LMG 7604 / NCTC 12251 / CI)</name>
    <name type="common">Campylobacter nitrofigilis</name>
    <dbReference type="NCBI Taxonomy" id="572480"/>
    <lineage>
        <taxon>Bacteria</taxon>
        <taxon>Pseudomonadati</taxon>
        <taxon>Campylobacterota</taxon>
        <taxon>Epsilonproteobacteria</taxon>
        <taxon>Campylobacterales</taxon>
        <taxon>Arcobacteraceae</taxon>
        <taxon>Arcobacter</taxon>
    </lineage>
</organism>
<evidence type="ECO:0000259" key="1">
    <source>
        <dbReference type="Pfam" id="PF01553"/>
    </source>
</evidence>
<keyword evidence="3" id="KW-0808">Transferase</keyword>
<evidence type="ECO:0000259" key="2">
    <source>
        <dbReference type="Pfam" id="PF12146"/>
    </source>
</evidence>
<dbReference type="EMBL" id="CP001999">
    <property type="protein sequence ID" value="ADG93003.1"/>
    <property type="molecule type" value="Genomic_DNA"/>
</dbReference>
<reference evidence="3 4" key="1">
    <citation type="journal article" date="2010" name="Stand. Genomic Sci.">
        <title>Complete genome sequence of Arcobacter nitrofigilis type strain (CI).</title>
        <authorList>
            <person name="Pati A."/>
            <person name="Gronow S."/>
            <person name="Lapidus A."/>
            <person name="Copeland A."/>
            <person name="Glavina Del Rio T."/>
            <person name="Nolan M."/>
            <person name="Lucas S."/>
            <person name="Tice H."/>
            <person name="Cheng J.F."/>
            <person name="Han C."/>
            <person name="Chertkov O."/>
            <person name="Bruce D."/>
            <person name="Tapia R."/>
            <person name="Goodwin L."/>
            <person name="Pitluck S."/>
            <person name="Liolios K."/>
            <person name="Ivanova N."/>
            <person name="Mavromatis K."/>
            <person name="Chen A."/>
            <person name="Palaniappan K."/>
            <person name="Land M."/>
            <person name="Hauser L."/>
            <person name="Chang Y.J."/>
            <person name="Jeffries C.D."/>
            <person name="Detter J.C."/>
            <person name="Rohde M."/>
            <person name="Goker M."/>
            <person name="Bristow J."/>
            <person name="Eisen J.A."/>
            <person name="Markowitz V."/>
            <person name="Hugenholtz P."/>
            <person name="Klenk H.P."/>
            <person name="Kyrpides N.C."/>
        </authorList>
    </citation>
    <scope>NUCLEOTIDE SEQUENCE [LARGE SCALE GENOMIC DNA]</scope>
    <source>
        <strain evidence="4">ATCC 33309 / DSM 7299 / CCUG 15893 / LMG 7604 / NCTC 12251 / CI</strain>
    </source>
</reference>
<dbReference type="GO" id="GO:0016746">
    <property type="term" value="F:acyltransferase activity"/>
    <property type="evidence" value="ECO:0007669"/>
    <property type="project" value="UniProtKB-KW"/>
</dbReference>
<dbReference type="eggNOG" id="COG1647">
    <property type="taxonomic scope" value="Bacteria"/>
</dbReference>
<dbReference type="SUPFAM" id="SSF69593">
    <property type="entry name" value="Glycerol-3-phosphate (1)-acyltransferase"/>
    <property type="match status" value="1"/>
</dbReference>
<dbReference type="AlphaFoldDB" id="D5V568"/>
<accession>D5V568</accession>
<protein>
    <submittedName>
        <fullName evidence="3">Phospholipid/glycerol acyltransferase</fullName>
    </submittedName>
</protein>
<feature type="domain" description="Serine aminopeptidase S33" evidence="2">
    <location>
        <begin position="467"/>
        <end position="684"/>
    </location>
</feature>
<dbReference type="Pfam" id="PF01553">
    <property type="entry name" value="Acyltransferase"/>
    <property type="match status" value="1"/>
</dbReference>
<dbReference type="OrthoDB" id="9786110at2"/>
<evidence type="ECO:0000313" key="3">
    <source>
        <dbReference type="EMBL" id="ADG93003.1"/>
    </source>
</evidence>
<dbReference type="KEGG" id="ant:Arnit_1345"/>
<dbReference type="Gene3D" id="3.40.50.1820">
    <property type="entry name" value="alpha/beta hydrolase"/>
    <property type="match status" value="1"/>
</dbReference>
<name>D5V568_ARCNC</name>
<gene>
    <name evidence="3" type="ordered locus">Arnit_1345</name>
</gene>
<dbReference type="InterPro" id="IPR002123">
    <property type="entry name" value="Plipid/glycerol_acylTrfase"/>
</dbReference>
<sequence>MKKDLLINSSGILLNILEKIFDANIEVKGVENIPKDNPKIFVANHFTRMEALLVPYALYELTNKKVGVIADDSLFHTYFGDFLKDIGAMPKSSPFRNNTIIGDLITGCKDWMVFPEGLMVKAKDISKQKNHFCVKINGTCQVVHTGSAFFALNSQLLRNDYFSRKIKDFKKFQHKYFIHECKDIREEETMIVPINISYSNLRTGKNFLLDMVSKFMDNIGEHFLEELEIESNIVLNSKITIQILKPISTQDILEDIYKKEKNHNNIINKYRYELTHRFMDNIYKNLNINFDHIFILLIFLYPKKSINKNHLKRMIYLLWNQLKANFFSYDIEQESNIINLISYEEFLPFENILKIALKDNIILEDKVNYFINKDALLNSYTHHTIRLKNILHVILNEVLIIDKLNILAKNLVLKEKEEIDRLLLATLEKEEHDEFESDYEKFKDFPNIKDKEIGRPRYYNHAVSDVCVITLHGFSSSPKEVEQLSKFIRSKEINVYSPRLKGHGTVPEDLRDTTWKDWYLSLSRAIIIATLKHKRIIIIGFSTGGLLSLLSTKKCYMEFAGIICINTALHLNDIRVKTLLPAVSFWNDLVNSVHANSYAKEYVDNHAENPDINYDKFYIKAIEQLSKLMVKTRENLKNIQSPILIIQGKNDPVVNPASAYEIFEKIKSKEKDLIILERKNHVIIKGDNTKELYAKIYNFIKKIEGKEWL</sequence>
<dbReference type="HOGENOM" id="CLU_375855_0_0_7"/>
<proteinExistence type="predicted"/>
<dbReference type="PANTHER" id="PTHR11614">
    <property type="entry name" value="PHOSPHOLIPASE-RELATED"/>
    <property type="match status" value="1"/>
</dbReference>
<feature type="domain" description="Phospholipid/glycerol acyltransferase" evidence="1">
    <location>
        <begin position="25"/>
        <end position="117"/>
    </location>
</feature>
<keyword evidence="3" id="KW-0012">Acyltransferase</keyword>
<dbReference type="InterPro" id="IPR022742">
    <property type="entry name" value="Hydrolase_4"/>
</dbReference>
<dbReference type="eggNOG" id="COG0204">
    <property type="taxonomic scope" value="Bacteria"/>
</dbReference>
<dbReference type="Proteomes" id="UP000000939">
    <property type="component" value="Chromosome"/>
</dbReference>
<keyword evidence="4" id="KW-1185">Reference proteome</keyword>
<dbReference type="Pfam" id="PF12146">
    <property type="entry name" value="Hydrolase_4"/>
    <property type="match status" value="1"/>
</dbReference>
<dbReference type="RefSeq" id="WP_013135148.1">
    <property type="nucleotide sequence ID" value="NC_014166.1"/>
</dbReference>
<dbReference type="InterPro" id="IPR051044">
    <property type="entry name" value="MAG_DAG_Lipase"/>
</dbReference>